<sequence>MDWSTLMAHMYGTVISGVMFAAGIYFFFGLSGKTSFGYKAFGAVMSSLGGLLFLLTLIPAF</sequence>
<proteinExistence type="predicted"/>
<keyword evidence="3" id="KW-1185">Reference proteome</keyword>
<reference evidence="3" key="1">
    <citation type="submission" date="2017-02" db="EMBL/GenBank/DDBJ databases">
        <authorList>
            <person name="Varghese N."/>
            <person name="Submissions S."/>
        </authorList>
    </citation>
    <scope>NUCLEOTIDE SEQUENCE [LARGE SCALE GENOMIC DNA]</scope>
    <source>
        <strain evidence="3">DSM 16521</strain>
    </source>
</reference>
<evidence type="ECO:0000313" key="2">
    <source>
        <dbReference type="EMBL" id="SJZ56053.1"/>
    </source>
</evidence>
<keyword evidence="1" id="KW-0472">Membrane</keyword>
<dbReference type="RefSeq" id="WP_078664380.1">
    <property type="nucleotide sequence ID" value="NZ_FUXM01000002.1"/>
</dbReference>
<gene>
    <name evidence="2" type="ORF">SAMN02745885_00220</name>
</gene>
<organism evidence="2 3">
    <name type="scientific">Carboxydocella sporoproducens DSM 16521</name>
    <dbReference type="NCBI Taxonomy" id="1121270"/>
    <lineage>
        <taxon>Bacteria</taxon>
        <taxon>Bacillati</taxon>
        <taxon>Bacillota</taxon>
        <taxon>Clostridia</taxon>
        <taxon>Eubacteriales</taxon>
        <taxon>Clostridiales Family XVI. Incertae Sedis</taxon>
        <taxon>Carboxydocella</taxon>
    </lineage>
</organism>
<accession>A0A1T4LMY3</accession>
<evidence type="ECO:0000256" key="1">
    <source>
        <dbReference type="SAM" id="Phobius"/>
    </source>
</evidence>
<keyword evidence="1" id="KW-0812">Transmembrane</keyword>
<feature type="transmembrane region" description="Helical" evidence="1">
    <location>
        <begin position="6"/>
        <end position="28"/>
    </location>
</feature>
<feature type="transmembrane region" description="Helical" evidence="1">
    <location>
        <begin position="40"/>
        <end position="60"/>
    </location>
</feature>
<protein>
    <submittedName>
        <fullName evidence="2">Uncharacterized protein</fullName>
    </submittedName>
</protein>
<keyword evidence="1" id="KW-1133">Transmembrane helix</keyword>
<evidence type="ECO:0000313" key="3">
    <source>
        <dbReference type="Proteomes" id="UP000189933"/>
    </source>
</evidence>
<dbReference type="Proteomes" id="UP000189933">
    <property type="component" value="Unassembled WGS sequence"/>
</dbReference>
<dbReference type="AlphaFoldDB" id="A0A1T4LMY3"/>
<name>A0A1T4LMY3_9FIRM</name>
<dbReference type="EMBL" id="FUXM01000002">
    <property type="protein sequence ID" value="SJZ56053.1"/>
    <property type="molecule type" value="Genomic_DNA"/>
</dbReference>